<dbReference type="GO" id="GO:0050661">
    <property type="term" value="F:NADP binding"/>
    <property type="evidence" value="ECO:0007669"/>
    <property type="project" value="InterPro"/>
</dbReference>
<dbReference type="InterPro" id="IPR020946">
    <property type="entry name" value="Flavin_mOase-like"/>
</dbReference>
<dbReference type="InterPro" id="IPR013094">
    <property type="entry name" value="AB_hydrolase_3"/>
</dbReference>
<comment type="caution">
    <text evidence="8">The sequence shown here is derived from an EMBL/GenBank/DDBJ whole genome shotgun (WGS) entry which is preliminary data.</text>
</comment>
<evidence type="ECO:0000256" key="2">
    <source>
        <dbReference type="ARBA" id="ARBA00022630"/>
    </source>
</evidence>
<keyword evidence="3" id="KW-0274">FAD</keyword>
<name>A0A9P8CTH7_9HYPO</name>
<dbReference type="GeneID" id="70297759"/>
<protein>
    <recommendedName>
        <fullName evidence="7">Alpha/beta hydrolase fold-3 domain-containing protein</fullName>
    </recommendedName>
</protein>
<reference evidence="8" key="1">
    <citation type="journal article" date="2021" name="IMA Fungus">
        <title>Genomic characterization of three marine fungi, including Emericellopsis atlantica sp. nov. with signatures of a generalist lifestyle and marine biomass degradation.</title>
        <authorList>
            <person name="Hagestad O.C."/>
            <person name="Hou L."/>
            <person name="Andersen J.H."/>
            <person name="Hansen E.H."/>
            <person name="Altermark B."/>
            <person name="Li C."/>
            <person name="Kuhnert E."/>
            <person name="Cox R.J."/>
            <person name="Crous P.W."/>
            <person name="Spatafora J.W."/>
            <person name="Lail K."/>
            <person name="Amirebrahimi M."/>
            <person name="Lipzen A."/>
            <person name="Pangilinan J."/>
            <person name="Andreopoulos W."/>
            <person name="Hayes R.D."/>
            <person name="Ng V."/>
            <person name="Grigoriev I.V."/>
            <person name="Jackson S.A."/>
            <person name="Sutton T.D.S."/>
            <person name="Dobson A.D.W."/>
            <person name="Rama T."/>
        </authorList>
    </citation>
    <scope>NUCLEOTIDE SEQUENCE</scope>
    <source>
        <strain evidence="8">TS7</strain>
    </source>
</reference>
<evidence type="ECO:0000256" key="6">
    <source>
        <dbReference type="PROSITE-ProRule" id="PRU10038"/>
    </source>
</evidence>
<evidence type="ECO:0000256" key="3">
    <source>
        <dbReference type="ARBA" id="ARBA00022827"/>
    </source>
</evidence>
<dbReference type="InterPro" id="IPR029058">
    <property type="entry name" value="AB_hydrolase_fold"/>
</dbReference>
<evidence type="ECO:0000256" key="5">
    <source>
        <dbReference type="ARBA" id="ARBA00023033"/>
    </source>
</evidence>
<organism evidence="8 9">
    <name type="scientific">Emericellopsis atlantica</name>
    <dbReference type="NCBI Taxonomy" id="2614577"/>
    <lineage>
        <taxon>Eukaryota</taxon>
        <taxon>Fungi</taxon>
        <taxon>Dikarya</taxon>
        <taxon>Ascomycota</taxon>
        <taxon>Pezizomycotina</taxon>
        <taxon>Sordariomycetes</taxon>
        <taxon>Hypocreomycetidae</taxon>
        <taxon>Hypocreales</taxon>
        <taxon>Bionectriaceae</taxon>
        <taxon>Emericellopsis</taxon>
    </lineage>
</organism>
<accession>A0A9P8CTH7</accession>
<dbReference type="PANTHER" id="PTHR43872:SF1">
    <property type="entry name" value="MONOOXYGENASE, PUTATIVE (AFU_ORTHOLOGUE AFUA_8G02570)-RELATED"/>
    <property type="match status" value="1"/>
</dbReference>
<keyword evidence="5" id="KW-0503">Monooxygenase</keyword>
<feature type="domain" description="Alpha/beta hydrolase fold-3" evidence="7">
    <location>
        <begin position="119"/>
        <end position="333"/>
    </location>
</feature>
<keyword evidence="2" id="KW-0285">Flavoprotein</keyword>
<dbReference type="Pfam" id="PF13450">
    <property type="entry name" value="NAD_binding_8"/>
    <property type="match status" value="1"/>
</dbReference>
<evidence type="ECO:0000256" key="1">
    <source>
        <dbReference type="ARBA" id="ARBA00001974"/>
    </source>
</evidence>
<dbReference type="PANTHER" id="PTHR43872">
    <property type="entry name" value="MONOOXYGENASE, PUTATIVE (AFU_ORTHOLOGUE AFUA_8G02570)-RELATED"/>
    <property type="match status" value="1"/>
</dbReference>
<dbReference type="Gene3D" id="3.40.50.1820">
    <property type="entry name" value="alpha/beta hydrolase"/>
    <property type="match status" value="1"/>
</dbReference>
<dbReference type="GO" id="GO:0004499">
    <property type="term" value="F:N,N-dimethylaniline monooxygenase activity"/>
    <property type="evidence" value="ECO:0007669"/>
    <property type="project" value="InterPro"/>
</dbReference>
<evidence type="ECO:0000313" key="9">
    <source>
        <dbReference type="Proteomes" id="UP000887229"/>
    </source>
</evidence>
<dbReference type="SUPFAM" id="SSF53474">
    <property type="entry name" value="alpha/beta-Hydrolases"/>
    <property type="match status" value="1"/>
</dbReference>
<keyword evidence="4" id="KW-0560">Oxidoreductase</keyword>
<comment type="cofactor">
    <cofactor evidence="1">
        <name>FAD</name>
        <dbReference type="ChEBI" id="CHEBI:57692"/>
    </cofactor>
</comment>
<feature type="active site" evidence="6">
    <location>
        <position position="198"/>
    </location>
</feature>
<dbReference type="InterPro" id="IPR033140">
    <property type="entry name" value="Lipase_GDXG_put_SER_AS"/>
</dbReference>
<dbReference type="Proteomes" id="UP000887229">
    <property type="component" value="Unassembled WGS sequence"/>
</dbReference>
<dbReference type="GO" id="GO:0050660">
    <property type="term" value="F:flavin adenine dinucleotide binding"/>
    <property type="evidence" value="ECO:0007669"/>
    <property type="project" value="InterPro"/>
</dbReference>
<dbReference type="SUPFAM" id="SSF51905">
    <property type="entry name" value="FAD/NAD(P)-binding domain"/>
    <property type="match status" value="1"/>
</dbReference>
<dbReference type="RefSeq" id="XP_046122341.1">
    <property type="nucleotide sequence ID" value="XM_046266856.1"/>
</dbReference>
<evidence type="ECO:0000313" key="8">
    <source>
        <dbReference type="EMBL" id="KAG9258417.1"/>
    </source>
</evidence>
<dbReference type="InterPro" id="IPR036188">
    <property type="entry name" value="FAD/NAD-bd_sf"/>
</dbReference>
<sequence>MAPAVLQVIVSTPWLLTSFFLGFLKALLPHTRPAPEWSINQAVRVRLVRLILQYWSLLRVGDSMTLKPGQERDRFKVVTPRSPKLYQGQLYDKEITPKPVGVTWTPAEPASRAGIMVALHFHGGAFVIGSGRDHDTGFFAKAFTKNMGCTHVCTPQYRLSSHPHSWFPAQLQDAVTSYIHLLRDCSIPPEQIIISGDSAGGNLVLGLMRYIHEFGGELDIPAPAGVALWSPWVDVEAALHQDMALSPNYGTDYLNRNFGYWGASTVTNDGKIDPAGPYLSPLHHPFKIDVPMYVNAGSREVLYEDICELALRYRDAGCKVSLDVSEGCPHDFLLLGPRMGFTQAGHMAARKANRFFHREGSQGHPYVIERAKMSSPPSYDAIIVGAGISGINAAYRLQSASLTYTILEARSSLGIRCDSDIYSFGFTWSPWTKEEVMPSGQQIKEYVTRSAHEQGIDQHMRFKHAVTKANWNGETKMWEVHAAVKGEEETLLFTSRFLFLGTGYYDYDTPLQTTIPGIDKFGGKVIHPQFWPKDYDYTDKEVVVIGSGATAVTVLPAMTDKAKRVTMLQRSPTYIMTRRNKSPLQNALFAFLPTMFAHFLNRMFYILTSILTTWFCRTFPGAAKALVRSLTVSQLPPSIKHDPHFKPRYNPWEQRFCASMDGDFFQALRGGKADIVTDTIKQVTEKSIELESGASLHPDVIVTATGLKLKFGGGVSMSVDGKPINLSEMFAWKSAMIQDVPNMLFLTGYETASWTLGADVNMHMFLHLLREMKKRNAQVAVPRVSKPMKEVSMMKLKSTYFKVGGHVFPKGGQGQWEPKADYLTDLAGAKWGDVVTDMEFS</sequence>
<dbReference type="GO" id="GO:0016787">
    <property type="term" value="F:hydrolase activity"/>
    <property type="evidence" value="ECO:0007669"/>
    <property type="project" value="InterPro"/>
</dbReference>
<proteinExistence type="predicted"/>
<evidence type="ECO:0000256" key="4">
    <source>
        <dbReference type="ARBA" id="ARBA00023002"/>
    </source>
</evidence>
<dbReference type="Pfam" id="PF00743">
    <property type="entry name" value="FMO-like"/>
    <property type="match status" value="1"/>
</dbReference>
<dbReference type="Gene3D" id="3.50.50.60">
    <property type="entry name" value="FAD/NAD(P)-binding domain"/>
    <property type="match status" value="1"/>
</dbReference>
<dbReference type="Pfam" id="PF07859">
    <property type="entry name" value="Abhydrolase_3"/>
    <property type="match status" value="1"/>
</dbReference>
<keyword evidence="9" id="KW-1185">Reference proteome</keyword>
<dbReference type="AlphaFoldDB" id="A0A9P8CTH7"/>
<dbReference type="PROSITE" id="PS01174">
    <property type="entry name" value="LIPASE_GDXG_SER"/>
    <property type="match status" value="1"/>
</dbReference>
<evidence type="ECO:0000259" key="7">
    <source>
        <dbReference type="Pfam" id="PF07859"/>
    </source>
</evidence>
<dbReference type="EMBL" id="MU251243">
    <property type="protein sequence ID" value="KAG9258417.1"/>
    <property type="molecule type" value="Genomic_DNA"/>
</dbReference>
<gene>
    <name evidence="8" type="ORF">F5Z01DRAFT_741094</name>
</gene>
<dbReference type="InterPro" id="IPR051820">
    <property type="entry name" value="FAD-binding_MO"/>
</dbReference>
<dbReference type="OrthoDB" id="66881at2759"/>